<name>X6MNC2_RETFI</name>
<organism evidence="1 2">
    <name type="scientific">Reticulomyxa filosa</name>
    <dbReference type="NCBI Taxonomy" id="46433"/>
    <lineage>
        <taxon>Eukaryota</taxon>
        <taxon>Sar</taxon>
        <taxon>Rhizaria</taxon>
        <taxon>Retaria</taxon>
        <taxon>Foraminifera</taxon>
        <taxon>Monothalamids</taxon>
        <taxon>Reticulomyxidae</taxon>
        <taxon>Reticulomyxa</taxon>
    </lineage>
</organism>
<evidence type="ECO:0000313" key="2">
    <source>
        <dbReference type="Proteomes" id="UP000023152"/>
    </source>
</evidence>
<dbReference type="OrthoDB" id="427518at2759"/>
<sequence length="104" mass="12209">MKKLNNNRILKLFCYLSRQDKSSSSNNDRWDEMTLSKLYEIFDIYLINCLYGSNESKRHEQVCSILINQQFTPRYSVMIPFMCGILYSNIISNKDPSGSGLLYF</sequence>
<dbReference type="AlphaFoldDB" id="X6MNC2"/>
<reference evidence="1 2" key="1">
    <citation type="journal article" date="2013" name="Curr. Biol.">
        <title>The Genome of the Foraminiferan Reticulomyxa filosa.</title>
        <authorList>
            <person name="Glockner G."/>
            <person name="Hulsmann N."/>
            <person name="Schleicher M."/>
            <person name="Noegel A.A."/>
            <person name="Eichinger L."/>
            <person name="Gallinger C."/>
            <person name="Pawlowski J."/>
            <person name="Sierra R."/>
            <person name="Euteneuer U."/>
            <person name="Pillet L."/>
            <person name="Moustafa A."/>
            <person name="Platzer M."/>
            <person name="Groth M."/>
            <person name="Szafranski K."/>
            <person name="Schliwa M."/>
        </authorList>
    </citation>
    <scope>NUCLEOTIDE SEQUENCE [LARGE SCALE GENOMIC DNA]</scope>
</reference>
<proteinExistence type="predicted"/>
<accession>X6MNC2</accession>
<protein>
    <submittedName>
        <fullName evidence="1">Uncharacterized protein</fullName>
    </submittedName>
</protein>
<dbReference type="EMBL" id="ASPP01019410">
    <property type="protein sequence ID" value="ETO15171.1"/>
    <property type="molecule type" value="Genomic_DNA"/>
</dbReference>
<evidence type="ECO:0000313" key="1">
    <source>
        <dbReference type="EMBL" id="ETO15171.1"/>
    </source>
</evidence>
<comment type="caution">
    <text evidence="1">The sequence shown here is derived from an EMBL/GenBank/DDBJ whole genome shotgun (WGS) entry which is preliminary data.</text>
</comment>
<dbReference type="Proteomes" id="UP000023152">
    <property type="component" value="Unassembled WGS sequence"/>
</dbReference>
<gene>
    <name evidence="1" type="ORF">RFI_22195</name>
</gene>
<keyword evidence="2" id="KW-1185">Reference proteome</keyword>